<keyword evidence="2" id="KW-1185">Reference proteome</keyword>
<gene>
    <name evidence="1" type="ORF">SAMN02983006_01966</name>
</gene>
<dbReference type="RefSeq" id="WP_089862040.1">
    <property type="nucleotide sequence ID" value="NZ_FOTI01000030.1"/>
</dbReference>
<evidence type="ECO:0000313" key="1">
    <source>
        <dbReference type="EMBL" id="SFL76401.1"/>
    </source>
</evidence>
<dbReference type="Proteomes" id="UP000199006">
    <property type="component" value="Unassembled WGS sequence"/>
</dbReference>
<proteinExistence type="predicted"/>
<sequence length="91" mass="10857">MALFGSDTIAPFHEINKIINEIFISAQMLGEHYWKRQGRKNMTDEEFEKHLKEMHKHEAVFWEMSEEDELLKRLYTAIKKVEKVCSDVLSK</sequence>
<reference evidence="1 2" key="1">
    <citation type="submission" date="2016-10" db="EMBL/GenBank/DDBJ databases">
        <authorList>
            <person name="de Groot N.N."/>
        </authorList>
    </citation>
    <scope>NUCLEOTIDE SEQUENCE [LARGE SCALE GENOMIC DNA]</scope>
    <source>
        <strain evidence="1 2">ATCC 51327</strain>
    </source>
</reference>
<dbReference type="AlphaFoldDB" id="A0A1I4KCS2"/>
<dbReference type="STRING" id="29563.SAMN02983006_01966"/>
<organism evidence="1 2">
    <name type="scientific">Halanaerobium salsuginis</name>
    <dbReference type="NCBI Taxonomy" id="29563"/>
    <lineage>
        <taxon>Bacteria</taxon>
        <taxon>Bacillati</taxon>
        <taxon>Bacillota</taxon>
        <taxon>Clostridia</taxon>
        <taxon>Halanaerobiales</taxon>
        <taxon>Halanaerobiaceae</taxon>
        <taxon>Halanaerobium</taxon>
    </lineage>
</organism>
<dbReference type="EMBL" id="FOTI01000030">
    <property type="protein sequence ID" value="SFL76401.1"/>
    <property type="molecule type" value="Genomic_DNA"/>
</dbReference>
<name>A0A1I4KCS2_9FIRM</name>
<evidence type="ECO:0000313" key="2">
    <source>
        <dbReference type="Proteomes" id="UP000199006"/>
    </source>
</evidence>
<protein>
    <submittedName>
        <fullName evidence="1">Uncharacterized protein</fullName>
    </submittedName>
</protein>
<accession>A0A1I4KCS2</accession>